<evidence type="ECO:0000256" key="2">
    <source>
        <dbReference type="SAM" id="Phobius"/>
    </source>
</evidence>
<accession>M0I4G2</accession>
<evidence type="ECO:0000313" key="4">
    <source>
        <dbReference type="EMBL" id="ELZ91636.1"/>
    </source>
</evidence>
<organism evidence="4 5">
    <name type="scientific">Haloferax mucosum ATCC BAA-1512</name>
    <dbReference type="NCBI Taxonomy" id="662479"/>
    <lineage>
        <taxon>Archaea</taxon>
        <taxon>Methanobacteriati</taxon>
        <taxon>Methanobacteriota</taxon>
        <taxon>Stenosarchaea group</taxon>
        <taxon>Halobacteria</taxon>
        <taxon>Halobacteriales</taxon>
        <taxon>Haloferacaceae</taxon>
        <taxon>Haloferax</taxon>
    </lineage>
</organism>
<feature type="transmembrane region" description="Helical" evidence="2">
    <location>
        <begin position="33"/>
        <end position="49"/>
    </location>
</feature>
<reference evidence="4 5" key="1">
    <citation type="journal article" date="2014" name="PLoS Genet.">
        <title>Phylogenetically driven sequencing of extremely halophilic archaea reveals strategies for static and dynamic osmo-response.</title>
        <authorList>
            <person name="Becker E.A."/>
            <person name="Seitzer P.M."/>
            <person name="Tritt A."/>
            <person name="Larsen D."/>
            <person name="Krusor M."/>
            <person name="Yao A.I."/>
            <person name="Wu D."/>
            <person name="Madern D."/>
            <person name="Eisen J.A."/>
            <person name="Darling A.E."/>
            <person name="Facciotti M.T."/>
        </authorList>
    </citation>
    <scope>NUCLEOTIDE SEQUENCE [LARGE SCALE GENOMIC DNA]</scope>
    <source>
        <strain evidence="4 5">ATCC BAA-1512</strain>
    </source>
</reference>
<dbReference type="PATRIC" id="fig|662479.7.peg.3045"/>
<protein>
    <submittedName>
        <fullName evidence="4">Cytochrome-ba3 oxidase subunit</fullName>
    </submittedName>
</protein>
<feature type="domain" description="DUF8131" evidence="3">
    <location>
        <begin position="1"/>
        <end position="62"/>
    </location>
</feature>
<dbReference type="EMBL" id="AOLN01000018">
    <property type="protein sequence ID" value="ELZ91636.1"/>
    <property type="molecule type" value="Genomic_DNA"/>
</dbReference>
<evidence type="ECO:0000313" key="5">
    <source>
        <dbReference type="Proteomes" id="UP000011550"/>
    </source>
</evidence>
<dbReference type="Pfam" id="PF26452">
    <property type="entry name" value="DUF8131"/>
    <property type="match status" value="1"/>
</dbReference>
<sequence>MELTPRLAGTIALLALLPAIVFGVTKNPLAGVVTATNVLLISTIIYLLMSPTEGGHDHDADSETDRDADHDHADTA</sequence>
<keyword evidence="2" id="KW-1133">Transmembrane helix</keyword>
<dbReference type="InterPro" id="IPR058444">
    <property type="entry name" value="DUF8131"/>
</dbReference>
<evidence type="ECO:0000259" key="3">
    <source>
        <dbReference type="Pfam" id="PF26452"/>
    </source>
</evidence>
<comment type="caution">
    <text evidence="4">The sequence shown here is derived from an EMBL/GenBank/DDBJ whole genome shotgun (WGS) entry which is preliminary data.</text>
</comment>
<feature type="region of interest" description="Disordered" evidence="1">
    <location>
        <begin position="54"/>
        <end position="76"/>
    </location>
</feature>
<keyword evidence="2" id="KW-0472">Membrane</keyword>
<name>M0I4G2_9EURY</name>
<keyword evidence="2" id="KW-0812">Transmembrane</keyword>
<keyword evidence="5" id="KW-1185">Reference proteome</keyword>
<dbReference type="AlphaFoldDB" id="M0I4G2"/>
<dbReference type="RefSeq" id="WP_008321423.1">
    <property type="nucleotide sequence ID" value="NZ_AOLN01000018.1"/>
</dbReference>
<evidence type="ECO:0000256" key="1">
    <source>
        <dbReference type="SAM" id="MobiDB-lite"/>
    </source>
</evidence>
<dbReference type="STRING" id="662479.C440_15019"/>
<dbReference type="OrthoDB" id="293192at2157"/>
<gene>
    <name evidence="4" type="ORF">C440_15019</name>
</gene>
<dbReference type="Proteomes" id="UP000011550">
    <property type="component" value="Unassembled WGS sequence"/>
</dbReference>
<proteinExistence type="predicted"/>